<name>A0A9E5MLQ4_9GAMM</name>
<dbReference type="AlphaFoldDB" id="A0A9E5MLQ4"/>
<evidence type="ECO:0000313" key="4">
    <source>
        <dbReference type="EMBL" id="NHO65183.1"/>
    </source>
</evidence>
<dbReference type="InterPro" id="IPR000644">
    <property type="entry name" value="CBS_dom"/>
</dbReference>
<dbReference type="PROSITE" id="PS51371">
    <property type="entry name" value="CBS"/>
    <property type="match status" value="2"/>
</dbReference>
<accession>A0A9E5MLQ4</accession>
<dbReference type="RefSeq" id="WP_167183472.1">
    <property type="nucleotide sequence ID" value="NZ_JAAONZ010000003.1"/>
</dbReference>
<dbReference type="InterPro" id="IPR051257">
    <property type="entry name" value="Diverse_CBS-Domain"/>
</dbReference>
<evidence type="ECO:0000256" key="1">
    <source>
        <dbReference type="ARBA" id="ARBA00023122"/>
    </source>
</evidence>
<dbReference type="Pfam" id="PF00571">
    <property type="entry name" value="CBS"/>
    <property type="match status" value="2"/>
</dbReference>
<dbReference type="Gene3D" id="3.10.580.10">
    <property type="entry name" value="CBS-domain"/>
    <property type="match status" value="1"/>
</dbReference>
<evidence type="ECO:0000259" key="3">
    <source>
        <dbReference type="PROSITE" id="PS51371"/>
    </source>
</evidence>
<dbReference type="EMBL" id="JAAONZ010000003">
    <property type="protein sequence ID" value="NHO65183.1"/>
    <property type="molecule type" value="Genomic_DNA"/>
</dbReference>
<organism evidence="4 5">
    <name type="scientific">Pseudomaricurvus hydrocarbonicus</name>
    <dbReference type="NCBI Taxonomy" id="1470433"/>
    <lineage>
        <taxon>Bacteria</taxon>
        <taxon>Pseudomonadati</taxon>
        <taxon>Pseudomonadota</taxon>
        <taxon>Gammaproteobacteria</taxon>
        <taxon>Cellvibrionales</taxon>
        <taxon>Cellvibrionaceae</taxon>
        <taxon>Pseudomaricurvus</taxon>
    </lineage>
</organism>
<comment type="caution">
    <text evidence="4">The sequence shown here is derived from an EMBL/GenBank/DDBJ whole genome shotgun (WGS) entry which is preliminary data.</text>
</comment>
<feature type="domain" description="CBS" evidence="3">
    <location>
        <begin position="8"/>
        <end position="68"/>
    </location>
</feature>
<dbReference type="InterPro" id="IPR046342">
    <property type="entry name" value="CBS_dom_sf"/>
</dbReference>
<sequence length="155" mass="17198">MKKVQDIMSKTVHACTMDTTLEKATMIMWNNDCGCVPIVDEQEKPIGMVTDRDIAMGSALQHKPQWELQLRDITNGHSLFSCRTTDDVERALQTMKDHAVRRLPVVDDMGKLAGVVSIGDILASADAKANTEWPVQTLGMLQAVTGHHMEQRPQA</sequence>
<keyword evidence="1 2" id="KW-0129">CBS domain</keyword>
<gene>
    <name evidence="4" type="ORF">G8770_06460</name>
</gene>
<dbReference type="SUPFAM" id="SSF54631">
    <property type="entry name" value="CBS-domain pair"/>
    <property type="match status" value="1"/>
</dbReference>
<proteinExistence type="predicted"/>
<keyword evidence="5" id="KW-1185">Reference proteome</keyword>
<dbReference type="PANTHER" id="PTHR43080">
    <property type="entry name" value="CBS DOMAIN-CONTAINING PROTEIN CBSX3, MITOCHONDRIAL"/>
    <property type="match status" value="1"/>
</dbReference>
<evidence type="ECO:0000313" key="5">
    <source>
        <dbReference type="Proteomes" id="UP000787472"/>
    </source>
</evidence>
<dbReference type="PANTHER" id="PTHR43080:SF2">
    <property type="entry name" value="CBS DOMAIN-CONTAINING PROTEIN"/>
    <property type="match status" value="1"/>
</dbReference>
<feature type="domain" description="CBS" evidence="3">
    <location>
        <begin position="73"/>
        <end position="132"/>
    </location>
</feature>
<reference evidence="4" key="1">
    <citation type="submission" date="2020-03" db="EMBL/GenBank/DDBJ databases">
        <authorList>
            <person name="Guo F."/>
        </authorList>
    </citation>
    <scope>NUCLEOTIDE SEQUENCE</scope>
    <source>
        <strain evidence="4">JCM 30134</strain>
    </source>
</reference>
<protein>
    <submittedName>
        <fullName evidence="4">CBS domain-containing protein</fullName>
    </submittedName>
</protein>
<dbReference type="SMART" id="SM00116">
    <property type="entry name" value="CBS"/>
    <property type="match status" value="2"/>
</dbReference>
<dbReference type="Proteomes" id="UP000787472">
    <property type="component" value="Unassembled WGS sequence"/>
</dbReference>
<evidence type="ECO:0000256" key="2">
    <source>
        <dbReference type="PROSITE-ProRule" id="PRU00703"/>
    </source>
</evidence>